<feature type="transmembrane region" description="Helical" evidence="5">
    <location>
        <begin position="330"/>
        <end position="352"/>
    </location>
</feature>
<dbReference type="Proteomes" id="UP001432027">
    <property type="component" value="Unassembled WGS sequence"/>
</dbReference>
<evidence type="ECO:0000256" key="4">
    <source>
        <dbReference type="ARBA" id="ARBA00023136"/>
    </source>
</evidence>
<dbReference type="GO" id="GO:0005319">
    <property type="term" value="F:lipid transporter activity"/>
    <property type="evidence" value="ECO:0007669"/>
    <property type="project" value="TreeGrafter"/>
</dbReference>
<keyword evidence="4 5" id="KW-0472">Membrane</keyword>
<dbReference type="PANTHER" id="PTHR19229">
    <property type="entry name" value="ATP-BINDING CASSETTE TRANSPORTER SUBFAMILY A ABCA"/>
    <property type="match status" value="1"/>
</dbReference>
<feature type="transmembrane region" description="Helical" evidence="5">
    <location>
        <begin position="426"/>
        <end position="449"/>
    </location>
</feature>
<protein>
    <recommendedName>
        <fullName evidence="6">ABC transporter domain-containing protein</fullName>
    </recommendedName>
</protein>
<reference evidence="7" key="1">
    <citation type="submission" date="2023-10" db="EMBL/GenBank/DDBJ databases">
        <title>Genome assembly of Pristionchus species.</title>
        <authorList>
            <person name="Yoshida K."/>
            <person name="Sommer R.J."/>
        </authorList>
    </citation>
    <scope>NUCLEOTIDE SEQUENCE</scope>
    <source>
        <strain evidence="7">RS0144</strain>
    </source>
</reference>
<dbReference type="GO" id="GO:0016020">
    <property type="term" value="C:membrane"/>
    <property type="evidence" value="ECO:0007669"/>
    <property type="project" value="UniProtKB-SubCell"/>
</dbReference>
<accession>A0AAV5TWB0</accession>
<name>A0AAV5TWB0_9BILA</name>
<dbReference type="SUPFAM" id="SSF52540">
    <property type="entry name" value="P-loop containing nucleoside triphosphate hydrolases"/>
    <property type="match status" value="1"/>
</dbReference>
<evidence type="ECO:0000313" key="7">
    <source>
        <dbReference type="EMBL" id="GMS98298.1"/>
    </source>
</evidence>
<keyword evidence="3 5" id="KW-1133">Transmembrane helix</keyword>
<feature type="transmembrane region" description="Helical" evidence="5">
    <location>
        <begin position="294"/>
        <end position="318"/>
    </location>
</feature>
<evidence type="ECO:0000313" key="8">
    <source>
        <dbReference type="Proteomes" id="UP001432027"/>
    </source>
</evidence>
<dbReference type="PROSITE" id="PS50893">
    <property type="entry name" value="ABC_TRANSPORTER_2"/>
    <property type="match status" value="1"/>
</dbReference>
<gene>
    <name evidence="7" type="ORF">PENTCL1PPCAC_20473</name>
</gene>
<evidence type="ECO:0000256" key="1">
    <source>
        <dbReference type="ARBA" id="ARBA00004141"/>
    </source>
</evidence>
<keyword evidence="8" id="KW-1185">Reference proteome</keyword>
<dbReference type="Pfam" id="PF00005">
    <property type="entry name" value="ABC_tran"/>
    <property type="match status" value="1"/>
</dbReference>
<proteinExistence type="predicted"/>
<evidence type="ECO:0000259" key="6">
    <source>
        <dbReference type="PROSITE" id="PS50893"/>
    </source>
</evidence>
<dbReference type="InterPro" id="IPR026082">
    <property type="entry name" value="ABCA"/>
</dbReference>
<feature type="domain" description="ABC transporter" evidence="6">
    <location>
        <begin position="419"/>
        <end position="707"/>
    </location>
</feature>
<evidence type="ECO:0000256" key="3">
    <source>
        <dbReference type="ARBA" id="ARBA00022989"/>
    </source>
</evidence>
<evidence type="ECO:0000256" key="2">
    <source>
        <dbReference type="ARBA" id="ARBA00022692"/>
    </source>
</evidence>
<dbReference type="GO" id="GO:0005524">
    <property type="term" value="F:ATP binding"/>
    <property type="evidence" value="ECO:0007669"/>
    <property type="project" value="InterPro"/>
</dbReference>
<sequence length="710" mass="79371">MLQGYILVSPAGPLADRLIEKLNHPLRYADFFASLFPQYAEIALALQDAVNLSDLPKAATVIFKLWQVSVLSDELEKAAQTAFAPSSDPSSLGAVLKNLAEDVDEALKCLLIDRIVPVANETIMEKVAVCLQKTQQYWSGKLNETTSSTTSAVPEVVTYKIRHLQSMVDGTGGSQADSSSNMRARDAPFIDLKYTTFGFSFLQEAVETALREMMAEDGNIDSIDDVGAYSQQEPYPCYSVDTRYRFDVTIFLSMFVVLSWMVPSALLVKNIVYEKEQRLKELMRIMGLGDSVHFLSWALISLVLNIVSVIVICAILKWARIMSGADFSLLLVFFFLFALSSIAQSLLVSTFFTNANIGKRSFHSIYLDLNGPTDINFVFVITTKHFQLLFPQSAVGFGMTMLATGDDEGNARWSTMDQLRLDDFNISLAGVMIALSVDTVLFCLLAWYISAVHPGVHGVSQPWYFLCMPSYWCKKEEQEWDDEIVAGESDTESDRMQHMPVDAQATITIHGLTKVYGNGMKAVRRVLAVFPSYHNDHYRDLRKELGAVRDTLGFCPQHNVLFDVLTVREQLYFYAALKGVPDKLVDKEVNYIINVNNLFKMRLDSSSPSPGGQKRRLCLGMALVGGSRFVILDEPTAGVDVNSRKGIWQLLEKHKKDRTILLSTHHMDEADVLSDRIAILSEGKLTAFGTSVFLKKRFGRHTTLTCIKKV</sequence>
<dbReference type="Gene3D" id="3.40.50.300">
    <property type="entry name" value="P-loop containing nucleotide triphosphate hydrolases"/>
    <property type="match status" value="1"/>
</dbReference>
<organism evidence="7 8">
    <name type="scientific">Pristionchus entomophagus</name>
    <dbReference type="NCBI Taxonomy" id="358040"/>
    <lineage>
        <taxon>Eukaryota</taxon>
        <taxon>Metazoa</taxon>
        <taxon>Ecdysozoa</taxon>
        <taxon>Nematoda</taxon>
        <taxon>Chromadorea</taxon>
        <taxon>Rhabditida</taxon>
        <taxon>Rhabditina</taxon>
        <taxon>Diplogasteromorpha</taxon>
        <taxon>Diplogasteroidea</taxon>
        <taxon>Neodiplogasteridae</taxon>
        <taxon>Pristionchus</taxon>
    </lineage>
</organism>
<dbReference type="AlphaFoldDB" id="A0AAV5TWB0"/>
<dbReference type="EMBL" id="BTSX01000005">
    <property type="protein sequence ID" value="GMS98298.1"/>
    <property type="molecule type" value="Genomic_DNA"/>
</dbReference>
<dbReference type="InterPro" id="IPR003439">
    <property type="entry name" value="ABC_transporter-like_ATP-bd"/>
</dbReference>
<keyword evidence="2 5" id="KW-0812">Transmembrane</keyword>
<comment type="subcellular location">
    <subcellularLocation>
        <location evidence="1">Membrane</location>
        <topology evidence="1">Multi-pass membrane protein</topology>
    </subcellularLocation>
</comment>
<dbReference type="Pfam" id="PF12698">
    <property type="entry name" value="ABC2_membrane_3"/>
    <property type="match status" value="1"/>
</dbReference>
<feature type="transmembrane region" description="Helical" evidence="5">
    <location>
        <begin position="250"/>
        <end position="273"/>
    </location>
</feature>
<dbReference type="InterPro" id="IPR013525">
    <property type="entry name" value="ABC2_TM"/>
</dbReference>
<comment type="caution">
    <text evidence="7">The sequence shown here is derived from an EMBL/GenBank/DDBJ whole genome shotgun (WGS) entry which is preliminary data.</text>
</comment>
<dbReference type="GO" id="GO:0016887">
    <property type="term" value="F:ATP hydrolysis activity"/>
    <property type="evidence" value="ECO:0007669"/>
    <property type="project" value="InterPro"/>
</dbReference>
<dbReference type="GO" id="GO:0140359">
    <property type="term" value="F:ABC-type transporter activity"/>
    <property type="evidence" value="ECO:0007669"/>
    <property type="project" value="InterPro"/>
</dbReference>
<dbReference type="InterPro" id="IPR027417">
    <property type="entry name" value="P-loop_NTPase"/>
</dbReference>
<evidence type="ECO:0000256" key="5">
    <source>
        <dbReference type="SAM" id="Phobius"/>
    </source>
</evidence>
<feature type="non-terminal residue" evidence="7">
    <location>
        <position position="710"/>
    </location>
</feature>
<dbReference type="PANTHER" id="PTHR19229:SF260">
    <property type="entry name" value="ABC TRANSPORTER DOMAIN-CONTAINING PROTEIN"/>
    <property type="match status" value="1"/>
</dbReference>